<dbReference type="AlphaFoldDB" id="W4QLI3"/>
<keyword evidence="2" id="KW-1185">Reference proteome</keyword>
<organism evidence="1 2">
    <name type="scientific">Halalkalibacter hemicellulosilyticusJCM 9152</name>
    <dbReference type="NCBI Taxonomy" id="1236971"/>
    <lineage>
        <taxon>Bacteria</taxon>
        <taxon>Bacillati</taxon>
        <taxon>Bacillota</taxon>
        <taxon>Bacilli</taxon>
        <taxon>Bacillales</taxon>
        <taxon>Bacillaceae</taxon>
        <taxon>Halalkalibacter</taxon>
    </lineage>
</organism>
<reference evidence="1" key="1">
    <citation type="journal article" date="2014" name="Genome Announc.">
        <title>Draft Genome Sequences of Three Alkaliphilic Bacillus Strains, Bacillus wakoensis JCM 9140T, Bacillus akibai JCM 9157T, and Bacillus hemicellulosilyticus JCM 9152T.</title>
        <authorList>
            <person name="Yuki M."/>
            <person name="Oshima K."/>
            <person name="Suda W."/>
            <person name="Oshida Y."/>
            <person name="Kitamura K."/>
            <person name="Iida T."/>
            <person name="Hattori M."/>
            <person name="Ohkuma M."/>
        </authorList>
    </citation>
    <scope>NUCLEOTIDE SEQUENCE [LARGE SCALE GENOMIC DNA]</scope>
    <source>
        <strain evidence="1">JCM 9152</strain>
    </source>
</reference>
<dbReference type="Proteomes" id="UP000018895">
    <property type="component" value="Unassembled WGS sequence"/>
</dbReference>
<evidence type="ECO:0000313" key="1">
    <source>
        <dbReference type="EMBL" id="GAE32493.1"/>
    </source>
</evidence>
<accession>W4QLI3</accession>
<dbReference type="EMBL" id="BAUU01000037">
    <property type="protein sequence ID" value="GAE32493.1"/>
    <property type="molecule type" value="Genomic_DNA"/>
</dbReference>
<evidence type="ECO:0000313" key="2">
    <source>
        <dbReference type="Proteomes" id="UP000018895"/>
    </source>
</evidence>
<comment type="caution">
    <text evidence="1">The sequence shown here is derived from an EMBL/GenBank/DDBJ whole genome shotgun (WGS) entry which is preliminary data.</text>
</comment>
<dbReference type="STRING" id="1236971.JCM9152_4028"/>
<name>W4QLI3_9BACI</name>
<dbReference type="RefSeq" id="WP_035346792.1">
    <property type="nucleotide sequence ID" value="NZ_BAUU01000037.1"/>
</dbReference>
<protein>
    <submittedName>
        <fullName evidence="1">Uncharacterized protein</fullName>
    </submittedName>
</protein>
<sequence length="1080" mass="124131">MRVKFDQHFKSAIDDVKDILINHNFNDDESEVYAKLIVEVEVAFYVSTQLLPSDNKQRSQLEYLYSGTHLPQFQQFTPTQMELWMKVRVLLPAWKARTIASSKIEDYIEIPVPSNLCHLTFEENTIEWKSLIQYPERTNLYKDLLSMPIPYLENKKGFASPKSEVSYFDKELFKSEYYTIPEHMKPFPTFNEGVFLTPSKKGKDMTISKSDLLQSAERMDMIINQDWYERIKELNFHEVVGETLIKSERLNISGTQHWVGTLSAGKSTIMDVIAFHQSLQEKVTVLVVGDVATALQKVDLFHSLGVKTVPILSYRQRKDHIKQHFQSINENVKSLSTLKKRSFRYLSDTCIIKTSQEKLTDTAPPCFSLKEKGKTKVCPYFKQCSYHNAYLDLPNAQIIVATIQGLVLSELPPILVGIRMRMLEYVSKSSDLILVDESDRVQSQLDSIFAPSVEMAGTEDSWLEKLQNKAFQSFVRSKIPLSKRRVERWFIALQNTVTASYIAFGQLQDQDILKMIGKQYFTGYKLIKMFLLNAFGVTPENEEKIIKSKEFQKLSEQLESFIHSYRKDEYAHEPNNASNEELKRKLRGGIDSITQDNDDIRFLLDEIISIIQPIAKFPDHKQSLLQKQLRFSLSILFIEKNLFTLIQLLPSVRDELKGLVEDEVMSIFTGTPEDYDGLIPISPTGIWMGFRYESDQQSNAQNGKLNFMRYVGVGRYILTNLDHLFEGIDHYKGAPVALLSGTSSAPYSSKYNVQLPVSYLLEKEDEDLPNINMSFRPLMKRDEFIIISGKHGAERNIALKEATRILFQQNILQDSLKRSSSGRERVLIVVGSYKEAKIVGEYLMDIWPDPNEVYHLVNDETKLGTKGEWTRQKISSFPKVRGSILVVPLLALERGHNIITTIDEQVVAAFETAIFLVRPYPKPFDVDRVVNRLNEFSIDMLSKQYNGNYDVKEEVLSLRNRAYVIQKELLANQVWFRHLDEKERYHLVMDMFISVWQLIGRLIRGGVSANVLLCDGSFAPETIKGNSDSYETSMILSWKKVLSEVLDTPKTSTIASKLYSPIINGIQNVEGVTTYEKKKL</sequence>
<gene>
    <name evidence="1" type="ORF">JCM9152_4028</name>
</gene>
<proteinExistence type="predicted"/>
<dbReference type="OrthoDB" id="973800at2"/>